<comment type="caution">
    <text evidence="8">The sequence shown here is derived from an EMBL/GenBank/DDBJ whole genome shotgun (WGS) entry which is preliminary data.</text>
</comment>
<dbReference type="GO" id="GO:0003677">
    <property type="term" value="F:DNA binding"/>
    <property type="evidence" value="ECO:0007669"/>
    <property type="project" value="InterPro"/>
</dbReference>
<dbReference type="GO" id="GO:0003899">
    <property type="term" value="F:DNA-directed RNA polymerase activity"/>
    <property type="evidence" value="ECO:0007669"/>
    <property type="project" value="UniProtKB-EC"/>
</dbReference>
<evidence type="ECO:0000256" key="3">
    <source>
        <dbReference type="ARBA" id="ARBA00022478"/>
    </source>
</evidence>
<keyword evidence="4" id="KW-0808">Transferase</keyword>
<evidence type="ECO:0000313" key="9">
    <source>
        <dbReference type="Proteomes" id="UP000604825"/>
    </source>
</evidence>
<proteinExistence type="inferred from homology"/>
<dbReference type="SUPFAM" id="SSF64484">
    <property type="entry name" value="beta and beta-prime subunits of DNA dependent RNA-polymerase"/>
    <property type="match status" value="1"/>
</dbReference>
<dbReference type="Gene3D" id="3.90.1100.10">
    <property type="match status" value="1"/>
</dbReference>
<dbReference type="GO" id="GO:0000428">
    <property type="term" value="C:DNA-directed RNA polymerase complex"/>
    <property type="evidence" value="ECO:0007669"/>
    <property type="project" value="UniProtKB-KW"/>
</dbReference>
<dbReference type="Proteomes" id="UP000604825">
    <property type="component" value="Unassembled WGS sequence"/>
</dbReference>
<dbReference type="EMBL" id="CAJGYO010000008">
    <property type="protein sequence ID" value="CAD6250170.1"/>
    <property type="molecule type" value="Genomic_DNA"/>
</dbReference>
<evidence type="ECO:0000256" key="1">
    <source>
        <dbReference type="ARBA" id="ARBA00006835"/>
    </source>
</evidence>
<keyword evidence="5" id="KW-0548">Nucleotidyltransferase</keyword>
<keyword evidence="3" id="KW-0240">DNA-directed RNA polymerase</keyword>
<organism evidence="8 9">
    <name type="scientific">Miscanthus lutarioriparius</name>
    <dbReference type="NCBI Taxonomy" id="422564"/>
    <lineage>
        <taxon>Eukaryota</taxon>
        <taxon>Viridiplantae</taxon>
        <taxon>Streptophyta</taxon>
        <taxon>Embryophyta</taxon>
        <taxon>Tracheophyta</taxon>
        <taxon>Spermatophyta</taxon>
        <taxon>Magnoliopsida</taxon>
        <taxon>Liliopsida</taxon>
        <taxon>Poales</taxon>
        <taxon>Poaceae</taxon>
        <taxon>PACMAD clade</taxon>
        <taxon>Panicoideae</taxon>
        <taxon>Andropogonodae</taxon>
        <taxon>Andropogoneae</taxon>
        <taxon>Saccharinae</taxon>
        <taxon>Miscanthus</taxon>
    </lineage>
</organism>
<dbReference type="OrthoDB" id="10248617at2759"/>
<feature type="region of interest" description="Disordered" evidence="7">
    <location>
        <begin position="107"/>
        <end position="149"/>
    </location>
</feature>
<keyword evidence="6" id="KW-0804">Transcription</keyword>
<name>A0A811Q2I5_9POAL</name>
<protein>
    <recommendedName>
        <fullName evidence="2">DNA-directed RNA polymerase</fullName>
        <ecNumber evidence="2">2.7.7.6</ecNumber>
    </recommendedName>
</protein>
<dbReference type="InterPro" id="IPR015712">
    <property type="entry name" value="DNA-dir_RNA_pol_su2"/>
</dbReference>
<dbReference type="Gene3D" id="3.90.1110.10">
    <property type="entry name" value="RNA polymerase Rpb2, domain 2"/>
    <property type="match status" value="1"/>
</dbReference>
<evidence type="ECO:0000256" key="6">
    <source>
        <dbReference type="ARBA" id="ARBA00023163"/>
    </source>
</evidence>
<dbReference type="PANTHER" id="PTHR20856">
    <property type="entry name" value="DNA-DIRECTED RNA POLYMERASE I SUBUNIT 2"/>
    <property type="match status" value="1"/>
</dbReference>
<evidence type="ECO:0000256" key="5">
    <source>
        <dbReference type="ARBA" id="ARBA00022695"/>
    </source>
</evidence>
<evidence type="ECO:0000313" key="8">
    <source>
        <dbReference type="EMBL" id="CAD6250170.1"/>
    </source>
</evidence>
<dbReference type="AlphaFoldDB" id="A0A811Q2I5"/>
<dbReference type="GO" id="GO:0006351">
    <property type="term" value="P:DNA-templated transcription"/>
    <property type="evidence" value="ECO:0007669"/>
    <property type="project" value="InterPro"/>
</dbReference>
<evidence type="ECO:0000256" key="4">
    <source>
        <dbReference type="ARBA" id="ARBA00022679"/>
    </source>
</evidence>
<sequence>MGTESDQEVVLMVGRDPRYGDLLFPSIQECASAGIYTQQQALRYMDDKEGQSKSILCDVFIAHVPKHEAKKVATCAPPIPAVDEELSIPVVEDPLIVSDESAIVVVDEGTETPRVTDTDTDPTENNGSNQVEEEEEEEPPTAADVDSLEHDTGLRSPISIFDVNEQDSIRRSLHLFFNISQDYVGNKRLELPGQLISLLFEDLFKTMNSHVVERMYKTSGKTHSSALDFSQLIREENIITTGLERSISTGNWDIKRFRMHRKGVSQVLSRLSYMASLGYMTRITSQFEKNRKTSGPRALQPSQV</sequence>
<accession>A0A811Q2I5</accession>
<dbReference type="InterPro" id="IPR037034">
    <property type="entry name" value="RNA_pol_Rpb2_2_sf"/>
</dbReference>
<comment type="similarity">
    <text evidence="1">Belongs to the RNA polymerase beta chain family.</text>
</comment>
<keyword evidence="9" id="KW-1185">Reference proteome</keyword>
<dbReference type="EC" id="2.7.7.6" evidence="2"/>
<gene>
    <name evidence="8" type="ORF">NCGR_LOCUS33964</name>
</gene>
<evidence type="ECO:0000256" key="2">
    <source>
        <dbReference type="ARBA" id="ARBA00012418"/>
    </source>
</evidence>
<reference evidence="8" key="1">
    <citation type="submission" date="2020-10" db="EMBL/GenBank/DDBJ databases">
        <authorList>
            <person name="Han B."/>
            <person name="Lu T."/>
            <person name="Zhao Q."/>
            <person name="Huang X."/>
            <person name="Zhao Y."/>
        </authorList>
    </citation>
    <scope>NUCLEOTIDE SEQUENCE</scope>
</reference>
<dbReference type="GO" id="GO:0032549">
    <property type="term" value="F:ribonucleoside binding"/>
    <property type="evidence" value="ECO:0007669"/>
    <property type="project" value="InterPro"/>
</dbReference>
<evidence type="ECO:0000256" key="7">
    <source>
        <dbReference type="SAM" id="MobiDB-lite"/>
    </source>
</evidence>